<keyword evidence="3 7" id="KW-0032">Aminotransferase</keyword>
<dbReference type="Gene3D" id="3.40.640.10">
    <property type="entry name" value="Type I PLP-dependent aspartate aminotransferase-like (Major domain)"/>
    <property type="match status" value="1"/>
</dbReference>
<evidence type="ECO:0000259" key="8">
    <source>
        <dbReference type="Pfam" id="PF00155"/>
    </source>
</evidence>
<evidence type="ECO:0000313" key="10">
    <source>
        <dbReference type="Proteomes" id="UP000198660"/>
    </source>
</evidence>
<evidence type="ECO:0000256" key="6">
    <source>
        <dbReference type="ARBA" id="ARBA00023102"/>
    </source>
</evidence>
<dbReference type="CDD" id="cd00609">
    <property type="entry name" value="AAT_like"/>
    <property type="match status" value="1"/>
</dbReference>
<dbReference type="InterPro" id="IPR015424">
    <property type="entry name" value="PyrdxlP-dep_Trfase"/>
</dbReference>
<dbReference type="EC" id="2.6.1.9" evidence="7"/>
<dbReference type="GO" id="GO:0004400">
    <property type="term" value="F:histidinol-phosphate transaminase activity"/>
    <property type="evidence" value="ECO:0007669"/>
    <property type="project" value="UniProtKB-UniRule"/>
</dbReference>
<dbReference type="InterPro" id="IPR050106">
    <property type="entry name" value="HistidinolP_aminotransfase"/>
</dbReference>
<comment type="pathway">
    <text evidence="7">Amino-acid biosynthesis; L-histidine biosynthesis; L-histidine from 5-phospho-alpha-D-ribose 1-diphosphate: step 7/9.</text>
</comment>
<feature type="domain" description="Aminotransferase class I/classII large" evidence="8">
    <location>
        <begin position="30"/>
        <end position="353"/>
    </location>
</feature>
<evidence type="ECO:0000256" key="4">
    <source>
        <dbReference type="ARBA" id="ARBA00022679"/>
    </source>
</evidence>
<dbReference type="InterPro" id="IPR015422">
    <property type="entry name" value="PyrdxlP-dep_Trfase_small"/>
</dbReference>
<keyword evidence="10" id="KW-1185">Reference proteome</keyword>
<name>A0A1I6TZH8_9BACL</name>
<evidence type="ECO:0000313" key="9">
    <source>
        <dbReference type="EMBL" id="SFS94601.1"/>
    </source>
</evidence>
<evidence type="ECO:0000256" key="1">
    <source>
        <dbReference type="ARBA" id="ARBA00001933"/>
    </source>
</evidence>
<dbReference type="PANTHER" id="PTHR43643">
    <property type="entry name" value="HISTIDINOL-PHOSPHATE AMINOTRANSFERASE 2"/>
    <property type="match status" value="1"/>
</dbReference>
<sequence length="372" mass="41970">MKGKATLQGVPVYQPGKPLEEVKREYGLDEVIKLASNENPLGCSPNVWESLQAERDFFALYPEGEAPLLKEKLAAHLQIEPQRLMFGNGSDEIIQMIGRTFLEPGDETVMADITFPRYKTQTLIEGGKAVEVPLIEGVHDLEGMAAALNERTRIVWICNPNNPTGTMISGEELTSFMKKVPPHVLVVLDEAYEEYVVDSNYPDGIHEVLKDPRVIVLRTFSKIYGLAAFRIGYGVMDPRLIQEMNRVREPFNVNRLAQRAAVAGLEDQDFVKKCRDTNREGLALFEKQLNKWNLSYFPSQGNFILMDTERDANEVFQALLAKGMIIRSGVPLGYPTHIRVTIGTREQNLRFLTELAQILDKPAPEDVDRSHE</sequence>
<dbReference type="GO" id="GO:0030170">
    <property type="term" value="F:pyridoxal phosphate binding"/>
    <property type="evidence" value="ECO:0007669"/>
    <property type="project" value="InterPro"/>
</dbReference>
<dbReference type="Gene3D" id="3.90.1150.10">
    <property type="entry name" value="Aspartate Aminotransferase, domain 1"/>
    <property type="match status" value="1"/>
</dbReference>
<dbReference type="Pfam" id="PF00155">
    <property type="entry name" value="Aminotran_1_2"/>
    <property type="match status" value="1"/>
</dbReference>
<dbReference type="OrthoDB" id="9813612at2"/>
<keyword evidence="6 7" id="KW-0368">Histidine biosynthesis</keyword>
<comment type="subunit">
    <text evidence="2 7">Homodimer.</text>
</comment>
<dbReference type="NCBIfam" id="TIGR01141">
    <property type="entry name" value="hisC"/>
    <property type="match status" value="1"/>
</dbReference>
<dbReference type="UniPathway" id="UPA00031">
    <property type="reaction ID" value="UER00012"/>
</dbReference>
<comment type="cofactor">
    <cofactor evidence="1 7">
        <name>pyridoxal 5'-phosphate</name>
        <dbReference type="ChEBI" id="CHEBI:597326"/>
    </cofactor>
</comment>
<feature type="modified residue" description="N6-(pyridoxal phosphate)lysine" evidence="7">
    <location>
        <position position="222"/>
    </location>
</feature>
<gene>
    <name evidence="7" type="primary">hisC</name>
    <name evidence="9" type="ORF">SAMN05444972_11250</name>
</gene>
<keyword evidence="4 7" id="KW-0808">Transferase</keyword>
<dbReference type="RefSeq" id="WP_091838652.1">
    <property type="nucleotide sequence ID" value="NZ_FPAA01000012.1"/>
</dbReference>
<protein>
    <recommendedName>
        <fullName evidence="7">Histidinol-phosphate aminotransferase</fullName>
        <ecNumber evidence="7">2.6.1.9</ecNumber>
    </recommendedName>
    <alternativeName>
        <fullName evidence="7">Imidazole acetol-phosphate transaminase</fullName>
    </alternativeName>
</protein>
<keyword evidence="7" id="KW-0028">Amino-acid biosynthesis</keyword>
<proteinExistence type="inferred from homology"/>
<comment type="catalytic activity">
    <reaction evidence="7">
        <text>L-histidinol phosphate + 2-oxoglutarate = 3-(imidazol-4-yl)-2-oxopropyl phosphate + L-glutamate</text>
        <dbReference type="Rhea" id="RHEA:23744"/>
        <dbReference type="ChEBI" id="CHEBI:16810"/>
        <dbReference type="ChEBI" id="CHEBI:29985"/>
        <dbReference type="ChEBI" id="CHEBI:57766"/>
        <dbReference type="ChEBI" id="CHEBI:57980"/>
        <dbReference type="EC" id="2.6.1.9"/>
    </reaction>
</comment>
<evidence type="ECO:0000256" key="2">
    <source>
        <dbReference type="ARBA" id="ARBA00011738"/>
    </source>
</evidence>
<organism evidence="9 10">
    <name type="scientific">Marininema halotolerans</name>
    <dbReference type="NCBI Taxonomy" id="1155944"/>
    <lineage>
        <taxon>Bacteria</taxon>
        <taxon>Bacillati</taxon>
        <taxon>Bacillota</taxon>
        <taxon>Bacilli</taxon>
        <taxon>Bacillales</taxon>
        <taxon>Thermoactinomycetaceae</taxon>
        <taxon>Marininema</taxon>
    </lineage>
</organism>
<dbReference type="InterPro" id="IPR005861">
    <property type="entry name" value="HisP_aminotrans"/>
</dbReference>
<dbReference type="InterPro" id="IPR015421">
    <property type="entry name" value="PyrdxlP-dep_Trfase_major"/>
</dbReference>
<dbReference type="SUPFAM" id="SSF53383">
    <property type="entry name" value="PLP-dependent transferases"/>
    <property type="match status" value="1"/>
</dbReference>
<evidence type="ECO:0000256" key="7">
    <source>
        <dbReference type="HAMAP-Rule" id="MF_01023"/>
    </source>
</evidence>
<dbReference type="AlphaFoldDB" id="A0A1I6TZH8"/>
<accession>A0A1I6TZH8</accession>
<dbReference type="InterPro" id="IPR004839">
    <property type="entry name" value="Aminotransferase_I/II_large"/>
</dbReference>
<reference evidence="10" key="1">
    <citation type="submission" date="2016-10" db="EMBL/GenBank/DDBJ databases">
        <authorList>
            <person name="Varghese N."/>
            <person name="Submissions S."/>
        </authorList>
    </citation>
    <scope>NUCLEOTIDE SEQUENCE [LARGE SCALE GENOMIC DNA]</scope>
    <source>
        <strain evidence="10">DSM 45789</strain>
    </source>
</reference>
<evidence type="ECO:0000256" key="3">
    <source>
        <dbReference type="ARBA" id="ARBA00022576"/>
    </source>
</evidence>
<evidence type="ECO:0000256" key="5">
    <source>
        <dbReference type="ARBA" id="ARBA00022898"/>
    </source>
</evidence>
<dbReference type="Proteomes" id="UP000198660">
    <property type="component" value="Unassembled WGS sequence"/>
</dbReference>
<keyword evidence="5 7" id="KW-0663">Pyridoxal phosphate</keyword>
<dbReference type="PANTHER" id="PTHR43643:SF3">
    <property type="entry name" value="HISTIDINOL-PHOSPHATE AMINOTRANSFERASE"/>
    <property type="match status" value="1"/>
</dbReference>
<dbReference type="EMBL" id="FPAA01000012">
    <property type="protein sequence ID" value="SFS94601.1"/>
    <property type="molecule type" value="Genomic_DNA"/>
</dbReference>
<dbReference type="GO" id="GO:0000105">
    <property type="term" value="P:L-histidine biosynthetic process"/>
    <property type="evidence" value="ECO:0007669"/>
    <property type="project" value="UniProtKB-UniRule"/>
</dbReference>
<dbReference type="HAMAP" id="MF_01023">
    <property type="entry name" value="HisC_aminotrans_2"/>
    <property type="match status" value="1"/>
</dbReference>
<comment type="similarity">
    <text evidence="7">Belongs to the class-II pyridoxal-phosphate-dependent aminotransferase family. Histidinol-phosphate aminotransferase subfamily.</text>
</comment>